<evidence type="ECO:0000256" key="1">
    <source>
        <dbReference type="SAM" id="MobiDB-lite"/>
    </source>
</evidence>
<keyword evidence="3" id="KW-1185">Reference proteome</keyword>
<feature type="region of interest" description="Disordered" evidence="1">
    <location>
        <begin position="64"/>
        <end position="83"/>
    </location>
</feature>
<reference evidence="2 3" key="1">
    <citation type="journal article" date="2020" name="Nat. Food">
        <title>A phased Vanilla planifolia genome enables genetic improvement of flavour and production.</title>
        <authorList>
            <person name="Hasing T."/>
            <person name="Tang H."/>
            <person name="Brym M."/>
            <person name="Khazi F."/>
            <person name="Huang T."/>
            <person name="Chambers A.H."/>
        </authorList>
    </citation>
    <scope>NUCLEOTIDE SEQUENCE [LARGE SCALE GENOMIC DNA]</scope>
    <source>
        <tissue evidence="2">Leaf</tissue>
    </source>
</reference>
<protein>
    <submittedName>
        <fullName evidence="2">Uncharacterized protein</fullName>
    </submittedName>
</protein>
<name>A0A835RWB1_VANPL</name>
<organism evidence="2 3">
    <name type="scientific">Vanilla planifolia</name>
    <name type="common">Vanilla</name>
    <dbReference type="NCBI Taxonomy" id="51239"/>
    <lineage>
        <taxon>Eukaryota</taxon>
        <taxon>Viridiplantae</taxon>
        <taxon>Streptophyta</taxon>
        <taxon>Embryophyta</taxon>
        <taxon>Tracheophyta</taxon>
        <taxon>Spermatophyta</taxon>
        <taxon>Magnoliopsida</taxon>
        <taxon>Liliopsida</taxon>
        <taxon>Asparagales</taxon>
        <taxon>Orchidaceae</taxon>
        <taxon>Vanilloideae</taxon>
        <taxon>Vanilleae</taxon>
        <taxon>Vanilla</taxon>
    </lineage>
</organism>
<dbReference type="AlphaFoldDB" id="A0A835RWB1"/>
<comment type="caution">
    <text evidence="2">The sequence shown here is derived from an EMBL/GenBank/DDBJ whole genome shotgun (WGS) entry which is preliminary data.</text>
</comment>
<proteinExistence type="predicted"/>
<dbReference type="EMBL" id="JADCNL010000001">
    <property type="protein sequence ID" value="KAG0497983.1"/>
    <property type="molecule type" value="Genomic_DNA"/>
</dbReference>
<gene>
    <name evidence="2" type="ORF">HPP92_002674</name>
</gene>
<sequence>MATIEGNVSQLVGGGHVRWQLGVSRTEGKSMAIDLGDLNGLTEATDLSCSVGPTKMRVCHTKSNDKAVEGGNKGEDLGWRRKK</sequence>
<evidence type="ECO:0000313" key="3">
    <source>
        <dbReference type="Proteomes" id="UP000636800"/>
    </source>
</evidence>
<evidence type="ECO:0000313" key="2">
    <source>
        <dbReference type="EMBL" id="KAG0497983.1"/>
    </source>
</evidence>
<dbReference type="Proteomes" id="UP000636800">
    <property type="component" value="Chromosome 1"/>
</dbReference>
<accession>A0A835RWB1</accession>